<dbReference type="GO" id="GO:0051082">
    <property type="term" value="F:unfolded protein binding"/>
    <property type="evidence" value="ECO:0007669"/>
    <property type="project" value="TreeGrafter"/>
</dbReference>
<feature type="chain" id="PRO_5033008934" evidence="6">
    <location>
        <begin position="21"/>
        <end position="159"/>
    </location>
</feature>
<comment type="subcellular location">
    <subcellularLocation>
        <location evidence="1">Periplasm</location>
    </subcellularLocation>
</comment>
<feature type="signal peptide" evidence="6">
    <location>
        <begin position="1"/>
        <end position="20"/>
    </location>
</feature>
<sequence length="159" mass="18856">MMKKSILAALLFALALPALHAQPPEDMDGPGPRPEMAERMLKKMQKDLDLTEEQSTKIKAVHEKYRAKHQALREKIDPLHKQLMQTMMSDSPNRAQFESLLRKLSDLRIEARLVEFDQRQETMAVLTPEQRTKWKQIMEKHRKKFKEAREDRRERPDRD</sequence>
<dbReference type="EMBL" id="WBUI01000007">
    <property type="protein sequence ID" value="KAB2933016.1"/>
    <property type="molecule type" value="Genomic_DNA"/>
</dbReference>
<keyword evidence="3 6" id="KW-0732">Signal</keyword>
<dbReference type="PANTHER" id="PTHR38102">
    <property type="entry name" value="PERIPLASMIC CHAPERONE SPY"/>
    <property type="match status" value="1"/>
</dbReference>
<dbReference type="InterPro" id="IPR052211">
    <property type="entry name" value="Cpx_auxiliary_protein"/>
</dbReference>
<proteinExistence type="inferred from homology"/>
<keyword evidence="4" id="KW-0574">Periplasm</keyword>
<organism evidence="7 8">
    <name type="scientific">Leptonema illini</name>
    <dbReference type="NCBI Taxonomy" id="183"/>
    <lineage>
        <taxon>Bacteria</taxon>
        <taxon>Pseudomonadati</taxon>
        <taxon>Spirochaetota</taxon>
        <taxon>Spirochaetia</taxon>
        <taxon>Leptospirales</taxon>
        <taxon>Leptospiraceae</taxon>
        <taxon>Leptonema</taxon>
    </lineage>
</organism>
<dbReference type="GO" id="GO:0030288">
    <property type="term" value="C:outer membrane-bounded periplasmic space"/>
    <property type="evidence" value="ECO:0007669"/>
    <property type="project" value="TreeGrafter"/>
</dbReference>
<dbReference type="PANTHER" id="PTHR38102:SF1">
    <property type="entry name" value="PERIPLASMIC CHAPERONE SPY"/>
    <property type="match status" value="1"/>
</dbReference>
<evidence type="ECO:0000256" key="1">
    <source>
        <dbReference type="ARBA" id="ARBA00004418"/>
    </source>
</evidence>
<dbReference type="AlphaFoldDB" id="A0A833M234"/>
<evidence type="ECO:0000256" key="5">
    <source>
        <dbReference type="SAM" id="MobiDB-lite"/>
    </source>
</evidence>
<name>A0A833M234_9LEPT</name>
<feature type="compositionally biased region" description="Basic and acidic residues" evidence="5">
    <location>
        <begin position="147"/>
        <end position="159"/>
    </location>
</feature>
<evidence type="ECO:0000313" key="7">
    <source>
        <dbReference type="EMBL" id="KAB2933016.1"/>
    </source>
</evidence>
<evidence type="ECO:0000313" key="8">
    <source>
        <dbReference type="Proteomes" id="UP000460298"/>
    </source>
</evidence>
<comment type="similarity">
    <text evidence="2">Belongs to the CpxP/Spy family.</text>
</comment>
<dbReference type="Pfam" id="PF07813">
    <property type="entry name" value="LTXXQ"/>
    <property type="match status" value="1"/>
</dbReference>
<evidence type="ECO:0000256" key="2">
    <source>
        <dbReference type="ARBA" id="ARBA00008441"/>
    </source>
</evidence>
<evidence type="ECO:0000256" key="3">
    <source>
        <dbReference type="ARBA" id="ARBA00022729"/>
    </source>
</evidence>
<protein>
    <submittedName>
        <fullName evidence="7">Spy/CpxP family protein refolding chaperone</fullName>
    </submittedName>
</protein>
<evidence type="ECO:0000256" key="6">
    <source>
        <dbReference type="SAM" id="SignalP"/>
    </source>
</evidence>
<evidence type="ECO:0000256" key="4">
    <source>
        <dbReference type="ARBA" id="ARBA00022764"/>
    </source>
</evidence>
<reference evidence="7 8" key="1">
    <citation type="submission" date="2019-10" db="EMBL/GenBank/DDBJ databases">
        <title>Extracellular Electron Transfer in a Candidatus Methanoperedens spp. Enrichment Culture.</title>
        <authorList>
            <person name="Berger S."/>
            <person name="Rangel Shaw D."/>
            <person name="Berben T."/>
            <person name="In 'T Zandt M."/>
            <person name="Frank J."/>
            <person name="Reimann J."/>
            <person name="Jetten M.S.M."/>
            <person name="Welte C.U."/>
        </authorList>
    </citation>
    <scope>NUCLEOTIDE SEQUENCE [LARGE SCALE GENOMIC DNA]</scope>
    <source>
        <strain evidence="7">SB12</strain>
    </source>
</reference>
<gene>
    <name evidence="7" type="ORF">F9K24_09115</name>
</gene>
<dbReference type="InterPro" id="IPR012899">
    <property type="entry name" value="LTXXQ"/>
</dbReference>
<feature type="region of interest" description="Disordered" evidence="5">
    <location>
        <begin position="136"/>
        <end position="159"/>
    </location>
</feature>
<dbReference type="Proteomes" id="UP000460298">
    <property type="component" value="Unassembled WGS sequence"/>
</dbReference>
<dbReference type="Gene3D" id="1.20.120.1490">
    <property type="match status" value="1"/>
</dbReference>
<accession>A0A833M234</accession>
<dbReference type="CDD" id="cd09916">
    <property type="entry name" value="CpxP_like"/>
    <property type="match status" value="1"/>
</dbReference>
<comment type="caution">
    <text evidence="7">The sequence shown here is derived from an EMBL/GenBank/DDBJ whole genome shotgun (WGS) entry which is preliminary data.</text>
</comment>